<dbReference type="RefSeq" id="WP_307595712.1">
    <property type="nucleotide sequence ID" value="NZ_CAXUQE020000001.1"/>
</dbReference>
<dbReference type="Proteomes" id="UP001224845">
    <property type="component" value="Unassembled WGS sequence"/>
</dbReference>
<organism evidence="2 3">
    <name type="scientific">Variovorax paradoxus</name>
    <dbReference type="NCBI Taxonomy" id="34073"/>
    <lineage>
        <taxon>Bacteria</taxon>
        <taxon>Pseudomonadati</taxon>
        <taxon>Pseudomonadota</taxon>
        <taxon>Betaproteobacteria</taxon>
        <taxon>Burkholderiales</taxon>
        <taxon>Comamonadaceae</taxon>
        <taxon>Variovorax</taxon>
    </lineage>
</organism>
<dbReference type="PROSITE" id="PS51257">
    <property type="entry name" value="PROKAR_LIPOPROTEIN"/>
    <property type="match status" value="1"/>
</dbReference>
<accession>A0AAW8EKZ2</accession>
<sequence>MKKTAAAVIFSFAMTLLLSACVVADPGPSPGKGGFCPPGQAKKGNC</sequence>
<keyword evidence="1" id="KW-0732">Signal</keyword>
<name>A0AAW8EKZ2_VARPD</name>
<feature type="signal peptide" evidence="1">
    <location>
        <begin position="1"/>
        <end position="20"/>
    </location>
</feature>
<reference evidence="2" key="1">
    <citation type="submission" date="2023-07" db="EMBL/GenBank/DDBJ databases">
        <title>Sorghum-associated microbial communities from plants grown in Nebraska, USA.</title>
        <authorList>
            <person name="Schachtman D."/>
        </authorList>
    </citation>
    <scope>NUCLEOTIDE SEQUENCE</scope>
    <source>
        <strain evidence="2">DS3315</strain>
    </source>
</reference>
<evidence type="ECO:0000313" key="3">
    <source>
        <dbReference type="Proteomes" id="UP001224845"/>
    </source>
</evidence>
<dbReference type="AlphaFoldDB" id="A0AAW8EKZ2"/>
<dbReference type="EMBL" id="JAUSRV010000012">
    <property type="protein sequence ID" value="MDP9973292.1"/>
    <property type="molecule type" value="Genomic_DNA"/>
</dbReference>
<evidence type="ECO:0000256" key="1">
    <source>
        <dbReference type="SAM" id="SignalP"/>
    </source>
</evidence>
<protein>
    <recommendedName>
        <fullName evidence="4">Lipoprotein</fullName>
    </recommendedName>
</protein>
<evidence type="ECO:0008006" key="4">
    <source>
        <dbReference type="Google" id="ProtNLM"/>
    </source>
</evidence>
<gene>
    <name evidence="2" type="ORF">J2W39_004550</name>
</gene>
<feature type="chain" id="PRO_5043409561" description="Lipoprotein" evidence="1">
    <location>
        <begin position="21"/>
        <end position="46"/>
    </location>
</feature>
<proteinExistence type="predicted"/>
<evidence type="ECO:0000313" key="2">
    <source>
        <dbReference type="EMBL" id="MDP9973292.1"/>
    </source>
</evidence>
<comment type="caution">
    <text evidence="2">The sequence shown here is derived from an EMBL/GenBank/DDBJ whole genome shotgun (WGS) entry which is preliminary data.</text>
</comment>